<dbReference type="SUPFAM" id="SSF49299">
    <property type="entry name" value="PKD domain"/>
    <property type="match status" value="3"/>
</dbReference>
<dbReference type="PROSITE" id="PS51257">
    <property type="entry name" value="PROKAR_LIPOPROTEIN"/>
    <property type="match status" value="1"/>
</dbReference>
<sequence>MFKKSIYYLAILFSSVFFLSCSEEDPNPEELEVDFEITLDKETAPAQVTITNNTTGATSYEWDFTGGDPVSSTKQNPETITYSEAGDYTIILDASNGSGSKKVSKNFSLSAALTADFEISLSSESAPAEVNITNNSTGASTYNWTFEGADPANSTEETPAAIYYANKGEYTINLEVSNGTDTETLSKTFSLSEQLTADFEISVNSDQAPAEVTITNNSTGATSYNWTFTGGDPASSTNENPSVVNYAENGEYTIELAVSNGTETISNTKVFTLQTTEITTYQNITLGGVDVESTVGSVFSTTSGTVIKSGNITAENGASIDIPFIQISGLRFFETPQDVSGWGLTEIPNATETKFINYMESSSINFTVETFDAMTDDSSLRDLTIEADNESFPTGGLPRIVLFENAQGKKGAIKITDIVSGPSGSITFDLKVQK</sequence>
<feature type="domain" description="PKD" evidence="2">
    <location>
        <begin position="141"/>
        <end position="198"/>
    </location>
</feature>
<dbReference type="Pfam" id="PF18911">
    <property type="entry name" value="PKD_4"/>
    <property type="match status" value="1"/>
</dbReference>
<dbReference type="AlphaFoldDB" id="A0A937AEL5"/>
<dbReference type="SMART" id="SM00089">
    <property type="entry name" value="PKD"/>
    <property type="match status" value="3"/>
</dbReference>
<dbReference type="InterPro" id="IPR000601">
    <property type="entry name" value="PKD_dom"/>
</dbReference>
<feature type="chain" id="PRO_5037232322" evidence="1">
    <location>
        <begin position="20"/>
        <end position="434"/>
    </location>
</feature>
<name>A0A937AEL5_9BACT</name>
<dbReference type="InterPro" id="IPR022409">
    <property type="entry name" value="PKD/Chitinase_dom"/>
</dbReference>
<gene>
    <name evidence="3" type="ORF">JKP34_08505</name>
</gene>
<accession>A0A937AEL5</accession>
<feature type="signal peptide" evidence="1">
    <location>
        <begin position="1"/>
        <end position="19"/>
    </location>
</feature>
<dbReference type="CDD" id="cd00146">
    <property type="entry name" value="PKD"/>
    <property type="match status" value="2"/>
</dbReference>
<keyword evidence="4" id="KW-1185">Reference proteome</keyword>
<feature type="domain" description="PKD" evidence="2">
    <location>
        <begin position="216"/>
        <end position="280"/>
    </location>
</feature>
<dbReference type="Proteomes" id="UP000642920">
    <property type="component" value="Unassembled WGS sequence"/>
</dbReference>
<comment type="caution">
    <text evidence="3">The sequence shown here is derived from an EMBL/GenBank/DDBJ whole genome shotgun (WGS) entry which is preliminary data.</text>
</comment>
<dbReference type="Pfam" id="PF00801">
    <property type="entry name" value="PKD"/>
    <property type="match status" value="1"/>
</dbReference>
<evidence type="ECO:0000313" key="4">
    <source>
        <dbReference type="Proteomes" id="UP000642920"/>
    </source>
</evidence>
<evidence type="ECO:0000256" key="1">
    <source>
        <dbReference type="SAM" id="SignalP"/>
    </source>
</evidence>
<dbReference type="InterPro" id="IPR013783">
    <property type="entry name" value="Ig-like_fold"/>
</dbReference>
<reference evidence="3" key="1">
    <citation type="submission" date="2021-01" db="EMBL/GenBank/DDBJ databases">
        <title>Marivirga sp. nov., isolated from intertidal surface sediments.</title>
        <authorList>
            <person name="Zhang M."/>
        </authorList>
    </citation>
    <scope>NUCLEOTIDE SEQUENCE</scope>
    <source>
        <strain evidence="3">SM1354</strain>
    </source>
</reference>
<proteinExistence type="predicted"/>
<feature type="domain" description="PKD" evidence="2">
    <location>
        <begin position="52"/>
        <end position="116"/>
    </location>
</feature>
<dbReference type="EMBL" id="JAERQG010000002">
    <property type="protein sequence ID" value="MBL0765286.1"/>
    <property type="molecule type" value="Genomic_DNA"/>
</dbReference>
<dbReference type="Gene3D" id="2.60.40.10">
    <property type="entry name" value="Immunoglobulins"/>
    <property type="match status" value="3"/>
</dbReference>
<keyword evidence="1" id="KW-0732">Signal</keyword>
<dbReference type="InterPro" id="IPR035986">
    <property type="entry name" value="PKD_dom_sf"/>
</dbReference>
<organism evidence="3 4">
    <name type="scientific">Marivirga atlantica</name>
    <dbReference type="NCBI Taxonomy" id="1548457"/>
    <lineage>
        <taxon>Bacteria</taxon>
        <taxon>Pseudomonadati</taxon>
        <taxon>Bacteroidota</taxon>
        <taxon>Cytophagia</taxon>
        <taxon>Cytophagales</taxon>
        <taxon>Marivirgaceae</taxon>
        <taxon>Marivirga</taxon>
    </lineage>
</organism>
<dbReference type="RefSeq" id="WP_201919760.1">
    <property type="nucleotide sequence ID" value="NZ_JAERQG010000002.1"/>
</dbReference>
<evidence type="ECO:0000259" key="2">
    <source>
        <dbReference type="PROSITE" id="PS50093"/>
    </source>
</evidence>
<protein>
    <submittedName>
        <fullName evidence="3">PKD domain-containing protein</fullName>
    </submittedName>
</protein>
<evidence type="ECO:0000313" key="3">
    <source>
        <dbReference type="EMBL" id="MBL0765286.1"/>
    </source>
</evidence>
<dbReference type="PROSITE" id="PS50093">
    <property type="entry name" value="PKD"/>
    <property type="match status" value="3"/>
</dbReference>